<reference evidence="1" key="1">
    <citation type="submission" date="2019-01" db="EMBL/GenBank/DDBJ databases">
        <title>Draft genome sequences of three monokaryotic isolates of the white-rot basidiomycete fungus Dichomitus squalens.</title>
        <authorList>
            <consortium name="DOE Joint Genome Institute"/>
            <person name="Lopez S.C."/>
            <person name="Andreopoulos B."/>
            <person name="Pangilinan J."/>
            <person name="Lipzen A."/>
            <person name="Riley R."/>
            <person name="Ahrendt S."/>
            <person name="Ng V."/>
            <person name="Barry K."/>
            <person name="Daum C."/>
            <person name="Grigoriev I.V."/>
            <person name="Hilden K.S."/>
            <person name="Makela M.R."/>
            <person name="de Vries R.P."/>
        </authorList>
    </citation>
    <scope>NUCLEOTIDE SEQUENCE [LARGE SCALE GENOMIC DNA]</scope>
    <source>
        <strain evidence="1">OM18370.1</strain>
    </source>
</reference>
<gene>
    <name evidence="1" type="ORF">BD311DRAFT_109519</name>
</gene>
<proteinExistence type="predicted"/>
<evidence type="ECO:0000313" key="1">
    <source>
        <dbReference type="EMBL" id="TBU22989.1"/>
    </source>
</evidence>
<dbReference type="AlphaFoldDB" id="A0A4Q9M7T3"/>
<dbReference type="OrthoDB" id="2753251at2759"/>
<dbReference type="Proteomes" id="UP000292957">
    <property type="component" value="Unassembled WGS sequence"/>
</dbReference>
<sequence>MPYAGIRFPIELWIDIFATVGDESNPNATRDIHALVLTCNAFQVEAEIILYRRVTLLRHPGDPHFQRRLHAFAQAVTQAQRPWRAPAVRSLRLHMPRFRSIAAQDMFEMMVSLADLEVYWDNDSPPFPLMWSTLRLRYLKTTLHGFCQVHLHQELRRTAQDLRWNLGPGLQPCPVKAFSTITSLALQMGDLPPEHSVNTADALRYCS</sequence>
<accession>A0A4Q9M7T3</accession>
<name>A0A4Q9M7T3_9APHY</name>
<organism evidence="1">
    <name type="scientific">Dichomitus squalens</name>
    <dbReference type="NCBI Taxonomy" id="114155"/>
    <lineage>
        <taxon>Eukaryota</taxon>
        <taxon>Fungi</taxon>
        <taxon>Dikarya</taxon>
        <taxon>Basidiomycota</taxon>
        <taxon>Agaricomycotina</taxon>
        <taxon>Agaricomycetes</taxon>
        <taxon>Polyporales</taxon>
        <taxon>Polyporaceae</taxon>
        <taxon>Dichomitus</taxon>
    </lineage>
</organism>
<dbReference type="EMBL" id="ML143519">
    <property type="protein sequence ID" value="TBU22989.1"/>
    <property type="molecule type" value="Genomic_DNA"/>
</dbReference>
<protein>
    <submittedName>
        <fullName evidence="1">Uncharacterized protein</fullName>
    </submittedName>
</protein>